<dbReference type="AlphaFoldDB" id="A0ABD2P6L4"/>
<keyword evidence="2" id="KW-1185">Reference proteome</keyword>
<proteinExistence type="predicted"/>
<reference evidence="1 2" key="1">
    <citation type="journal article" date="2021" name="BMC Biol.">
        <title>Horizontally acquired antibacterial genes associated with adaptive radiation of ladybird beetles.</title>
        <authorList>
            <person name="Li H.S."/>
            <person name="Tang X.F."/>
            <person name="Huang Y.H."/>
            <person name="Xu Z.Y."/>
            <person name="Chen M.L."/>
            <person name="Du X.Y."/>
            <person name="Qiu B.Y."/>
            <person name="Chen P.T."/>
            <person name="Zhang W."/>
            <person name="Slipinski A."/>
            <person name="Escalona H.E."/>
            <person name="Waterhouse R.M."/>
            <person name="Zwick A."/>
            <person name="Pang H."/>
        </authorList>
    </citation>
    <scope>NUCLEOTIDE SEQUENCE [LARGE SCALE GENOMIC DNA]</scope>
    <source>
        <strain evidence="1">SYSU2018</strain>
    </source>
</reference>
<protein>
    <submittedName>
        <fullName evidence="1">Uncharacterized protein</fullName>
    </submittedName>
</protein>
<evidence type="ECO:0000313" key="1">
    <source>
        <dbReference type="EMBL" id="KAL3286358.1"/>
    </source>
</evidence>
<evidence type="ECO:0000313" key="2">
    <source>
        <dbReference type="Proteomes" id="UP001516400"/>
    </source>
</evidence>
<organism evidence="1 2">
    <name type="scientific">Cryptolaemus montrouzieri</name>
    <dbReference type="NCBI Taxonomy" id="559131"/>
    <lineage>
        <taxon>Eukaryota</taxon>
        <taxon>Metazoa</taxon>
        <taxon>Ecdysozoa</taxon>
        <taxon>Arthropoda</taxon>
        <taxon>Hexapoda</taxon>
        <taxon>Insecta</taxon>
        <taxon>Pterygota</taxon>
        <taxon>Neoptera</taxon>
        <taxon>Endopterygota</taxon>
        <taxon>Coleoptera</taxon>
        <taxon>Polyphaga</taxon>
        <taxon>Cucujiformia</taxon>
        <taxon>Coccinelloidea</taxon>
        <taxon>Coccinellidae</taxon>
        <taxon>Scymninae</taxon>
        <taxon>Scymnini</taxon>
        <taxon>Cryptolaemus</taxon>
    </lineage>
</organism>
<gene>
    <name evidence="1" type="ORF">HHI36_000865</name>
</gene>
<dbReference type="Proteomes" id="UP001516400">
    <property type="component" value="Unassembled WGS sequence"/>
</dbReference>
<name>A0ABD2P6L4_9CUCU</name>
<dbReference type="EMBL" id="JABFTP020000185">
    <property type="protein sequence ID" value="KAL3286358.1"/>
    <property type="molecule type" value="Genomic_DNA"/>
</dbReference>
<comment type="caution">
    <text evidence="1">The sequence shown here is derived from an EMBL/GenBank/DDBJ whole genome shotgun (WGS) entry which is preliminary data.</text>
</comment>
<sequence length="107" mass="12677">MNTFSPWCVAKKVSGSDTYVRNQHLTRRIMVNTSIWFPTLTGDKHLLESVQRRFIGVPFGSVRPSYEDRLHLFCLEKFVNLRKRGDLIVTYLIFRMRPLWPVLVEHL</sequence>
<accession>A0ABD2P6L4</accession>